<comment type="caution">
    <text evidence="2">The sequence shown here is derived from an EMBL/GenBank/DDBJ whole genome shotgun (WGS) entry which is preliminary data.</text>
</comment>
<feature type="compositionally biased region" description="Basic and acidic residues" evidence="1">
    <location>
        <begin position="1"/>
        <end position="13"/>
    </location>
</feature>
<dbReference type="Proteomes" id="UP001501752">
    <property type="component" value="Unassembled WGS sequence"/>
</dbReference>
<reference evidence="3" key="1">
    <citation type="journal article" date="2019" name="Int. J. Syst. Evol. Microbiol.">
        <title>The Global Catalogue of Microorganisms (GCM) 10K type strain sequencing project: providing services to taxonomists for standard genome sequencing and annotation.</title>
        <authorList>
            <consortium name="The Broad Institute Genomics Platform"/>
            <consortium name="The Broad Institute Genome Sequencing Center for Infectious Disease"/>
            <person name="Wu L."/>
            <person name="Ma J."/>
        </authorList>
    </citation>
    <scope>NUCLEOTIDE SEQUENCE [LARGE SCALE GENOMIC DNA]</scope>
    <source>
        <strain evidence="3">JCM 13006</strain>
    </source>
</reference>
<proteinExistence type="predicted"/>
<evidence type="ECO:0000313" key="3">
    <source>
        <dbReference type="Proteomes" id="UP001501752"/>
    </source>
</evidence>
<gene>
    <name evidence="2" type="ORF">GCM10023235_54160</name>
</gene>
<keyword evidence="3" id="KW-1185">Reference proteome</keyword>
<feature type="region of interest" description="Disordered" evidence="1">
    <location>
        <begin position="1"/>
        <end position="61"/>
    </location>
</feature>
<accession>A0ABP9E822</accession>
<feature type="compositionally biased region" description="Low complexity" evidence="1">
    <location>
        <begin position="19"/>
        <end position="49"/>
    </location>
</feature>
<protein>
    <submittedName>
        <fullName evidence="2">Uncharacterized protein</fullName>
    </submittedName>
</protein>
<evidence type="ECO:0000256" key="1">
    <source>
        <dbReference type="SAM" id="MobiDB-lite"/>
    </source>
</evidence>
<evidence type="ECO:0000313" key="2">
    <source>
        <dbReference type="EMBL" id="GAA4868652.1"/>
    </source>
</evidence>
<sequence length="348" mass="36769">MGAERLRRLGERASRRRSTSGGEPVEESGSASAPAPEESAAAVGAPAETEAAEPSEHAGAGRWMRAARSPVSWVAGVVLAAAAVTFQDTLVDTAKTVLSLDSLPDRISPQNAIQVVEVRNVRDLGEFLSRHDPDGQLAASFRTGAVQRSADVVDVGRSEWMITLRGRASQQVRITDIVPEFEAEGCTAPLPGSLIVAHPQGGEDVITLDTVIDSPAPKLTVSAPGADGKPAQPFFTGAEAKVITLDRNESVAFLITATASRSYCQWRYRVHYQVNGGTAETVISRPGGKPFELTARLPDVSGYQYVHLSPVNCDSQGWRTVTGAGYAGINTPGGLKCPIKPVLYGEPS</sequence>
<dbReference type="EMBL" id="BAABIS010000001">
    <property type="protein sequence ID" value="GAA4868652.1"/>
    <property type="molecule type" value="Genomic_DNA"/>
</dbReference>
<name>A0ABP9E822_9ACTN</name>
<organism evidence="2 3">
    <name type="scientific">Kitasatospora terrestris</name>
    <dbReference type="NCBI Taxonomy" id="258051"/>
    <lineage>
        <taxon>Bacteria</taxon>
        <taxon>Bacillati</taxon>
        <taxon>Actinomycetota</taxon>
        <taxon>Actinomycetes</taxon>
        <taxon>Kitasatosporales</taxon>
        <taxon>Streptomycetaceae</taxon>
        <taxon>Kitasatospora</taxon>
    </lineage>
</organism>